<evidence type="ECO:0000313" key="2">
    <source>
        <dbReference type="EMBL" id="GHG09376.1"/>
    </source>
</evidence>
<feature type="region of interest" description="Disordered" evidence="1">
    <location>
        <begin position="85"/>
        <end position="152"/>
    </location>
</feature>
<comment type="caution">
    <text evidence="2">The sequence shown here is derived from an EMBL/GenBank/DDBJ whole genome shotgun (WGS) entry which is preliminary data.</text>
</comment>
<dbReference type="RefSeq" id="WP_189643836.1">
    <property type="nucleotide sequence ID" value="NZ_BNAL01000035.1"/>
</dbReference>
<feature type="compositionally biased region" description="Basic residues" evidence="1">
    <location>
        <begin position="89"/>
        <end position="98"/>
    </location>
</feature>
<dbReference type="Proteomes" id="UP000632154">
    <property type="component" value="Unassembled WGS sequence"/>
</dbReference>
<dbReference type="EMBL" id="BNAL01000035">
    <property type="protein sequence ID" value="GHG09376.1"/>
    <property type="molecule type" value="Genomic_DNA"/>
</dbReference>
<gene>
    <name evidence="2" type="ORF">GCM10017783_22390</name>
</gene>
<protein>
    <submittedName>
        <fullName evidence="2">Uncharacterized protein</fullName>
    </submittedName>
</protein>
<feature type="compositionally biased region" description="Polar residues" evidence="1">
    <location>
        <begin position="142"/>
        <end position="152"/>
    </location>
</feature>
<reference evidence="3" key="1">
    <citation type="journal article" date="2019" name="Int. J. Syst. Evol. Microbiol.">
        <title>The Global Catalogue of Microorganisms (GCM) 10K type strain sequencing project: providing services to taxonomists for standard genome sequencing and annotation.</title>
        <authorList>
            <consortium name="The Broad Institute Genomics Platform"/>
            <consortium name="The Broad Institute Genome Sequencing Center for Infectious Disease"/>
            <person name="Wu L."/>
            <person name="Ma J."/>
        </authorList>
    </citation>
    <scope>NUCLEOTIDE SEQUENCE [LARGE SCALE GENOMIC DNA]</scope>
    <source>
        <strain evidence="3">CGMCC 1.18439</strain>
    </source>
</reference>
<name>A0ABQ3KAD4_9DEIO</name>
<organism evidence="2 3">
    <name type="scientific">Deinococcus piscis</name>
    <dbReference type="NCBI Taxonomy" id="394230"/>
    <lineage>
        <taxon>Bacteria</taxon>
        <taxon>Thermotogati</taxon>
        <taxon>Deinococcota</taxon>
        <taxon>Deinococci</taxon>
        <taxon>Deinococcales</taxon>
        <taxon>Deinococcaceae</taxon>
        <taxon>Deinococcus</taxon>
    </lineage>
</organism>
<accession>A0ABQ3KAD4</accession>
<proteinExistence type="predicted"/>
<sequence length="152" mass="16755">MPESTSKFSLDGRLIFELTPQGSKFPHQVEAASEKELVVALAEIMKLPPKTAKAVAHLLFEGASVEMPDWSARLIGRLTFQPITQPRLERKKRTKGVKSGRQADQTVKQVGEADLTPVQLAPEPTQSRSEQNREFESGEGVEQSTSASILQE</sequence>
<keyword evidence="3" id="KW-1185">Reference proteome</keyword>
<evidence type="ECO:0000313" key="3">
    <source>
        <dbReference type="Proteomes" id="UP000632154"/>
    </source>
</evidence>
<evidence type="ECO:0000256" key="1">
    <source>
        <dbReference type="SAM" id="MobiDB-lite"/>
    </source>
</evidence>